<organism evidence="1 2">
    <name type="scientific">Pseudoalteromonas luteoviolacea S4054</name>
    <dbReference type="NCBI Taxonomy" id="1129367"/>
    <lineage>
        <taxon>Bacteria</taxon>
        <taxon>Pseudomonadati</taxon>
        <taxon>Pseudomonadota</taxon>
        <taxon>Gammaproteobacteria</taxon>
        <taxon>Alteromonadales</taxon>
        <taxon>Pseudoalteromonadaceae</taxon>
        <taxon>Pseudoalteromonas</taxon>
    </lineage>
</organism>
<evidence type="ECO:0000313" key="2">
    <source>
        <dbReference type="Proteomes" id="UP000033434"/>
    </source>
</evidence>
<accession>A0A0F6AF76</accession>
<protein>
    <submittedName>
        <fullName evidence="1">Uncharacterized protein</fullName>
    </submittedName>
</protein>
<reference evidence="1 2" key="1">
    <citation type="journal article" date="2015" name="BMC Genomics">
        <title>Genome mining reveals unlocked bioactive potential of marine Gram-negative bacteria.</title>
        <authorList>
            <person name="Machado H."/>
            <person name="Sonnenschein E.C."/>
            <person name="Melchiorsen J."/>
            <person name="Gram L."/>
        </authorList>
    </citation>
    <scope>NUCLEOTIDE SEQUENCE [LARGE SCALE GENOMIC DNA]</scope>
    <source>
        <strain evidence="1 2">S4054</strain>
    </source>
</reference>
<sequence length="468" mass="53455">MKTHVALMGVLSSLIFPQVGFGTESSDDSDALYLNYHLPTSPINSPTVLDHISGINNAMTDFLNYGNNQFLALNGLSSTFNCEECIAIKALPVNPIWLSWTTTNEYIQKNNPNSRDKYIDPNEVCKIPLQNGEQSSKYRFLADTKVPDSNPATPNTLRDSAGNLIHYEVVMNDVIEDYLDALLSKGPITEQTKFNFPTETLIKEGSLVLKLAWKELQSDDGERYFRQPAYIFDGNTCRHANVALIAMHIAYRSEYLPQWSWTTFSHIDNSPSIGYNKNTNKTEVPMRSLLLKKWNLYDRHSPSEVKVNTFDEAYSGYNARIANVNEFEFADFTNILRTNPDVAYKKLVREIETNFPNSPWKFYRQDATQWAQNIMETDYANYSNLDQLCNVENKIRFDNDKGEYVVVPNKKVCVVPKHLSNTAIEPYNQKSSCINCHTPTHLKTQKSSNFTSKDFLFFPNSLIKKVSQ</sequence>
<dbReference type="PATRIC" id="fig|1129367.4.peg.1668"/>
<dbReference type="AlphaFoldDB" id="A0A0F6AF76"/>
<name>A0A0F6AF76_9GAMM</name>
<dbReference type="RefSeq" id="WP_046355384.1">
    <property type="nucleotide sequence ID" value="NZ_AUXW01000137.1"/>
</dbReference>
<dbReference type="EMBL" id="AUXW01000137">
    <property type="protein sequence ID" value="KKE84456.1"/>
    <property type="molecule type" value="Genomic_DNA"/>
</dbReference>
<comment type="caution">
    <text evidence="1">The sequence shown here is derived from an EMBL/GenBank/DDBJ whole genome shotgun (WGS) entry which is preliminary data.</text>
</comment>
<evidence type="ECO:0000313" key="1">
    <source>
        <dbReference type="EMBL" id="KKE84456.1"/>
    </source>
</evidence>
<gene>
    <name evidence="1" type="ORF">N479_09450</name>
</gene>
<proteinExistence type="predicted"/>
<dbReference type="Proteomes" id="UP000033434">
    <property type="component" value="Unassembled WGS sequence"/>
</dbReference>